<dbReference type="InterPro" id="IPR036388">
    <property type="entry name" value="WH-like_DNA-bd_sf"/>
</dbReference>
<evidence type="ECO:0000256" key="2">
    <source>
        <dbReference type="ARBA" id="ARBA00023125"/>
    </source>
</evidence>
<evidence type="ECO:0000313" key="6">
    <source>
        <dbReference type="EMBL" id="QCR08858.1"/>
    </source>
</evidence>
<dbReference type="InterPro" id="IPR050707">
    <property type="entry name" value="HTH_MetabolicPath_Reg"/>
</dbReference>
<dbReference type="GO" id="GO:0045892">
    <property type="term" value="P:negative regulation of DNA-templated transcription"/>
    <property type="evidence" value="ECO:0007669"/>
    <property type="project" value="TreeGrafter"/>
</dbReference>
<dbReference type="PANTHER" id="PTHR30136:SF35">
    <property type="entry name" value="HTH-TYPE TRANSCRIPTIONAL REGULATOR RV1719"/>
    <property type="match status" value="1"/>
</dbReference>
<dbReference type="Pfam" id="PF09339">
    <property type="entry name" value="HTH_IclR"/>
    <property type="match status" value="1"/>
</dbReference>
<dbReference type="SMART" id="SM00346">
    <property type="entry name" value="HTH_ICLR"/>
    <property type="match status" value="1"/>
</dbReference>
<protein>
    <submittedName>
        <fullName evidence="6">IclR family transcriptional regulator</fullName>
    </submittedName>
</protein>
<keyword evidence="1" id="KW-0805">Transcription regulation</keyword>
<feature type="domain" description="IclR-ED" evidence="5">
    <location>
        <begin position="62"/>
        <end position="242"/>
    </location>
</feature>
<dbReference type="SUPFAM" id="SSF46785">
    <property type="entry name" value="Winged helix' DNA-binding domain"/>
    <property type="match status" value="1"/>
</dbReference>
<dbReference type="Proteomes" id="UP000299580">
    <property type="component" value="Chromosome"/>
</dbReference>
<dbReference type="PANTHER" id="PTHR30136">
    <property type="entry name" value="HELIX-TURN-HELIX TRANSCRIPTIONAL REGULATOR, ICLR FAMILY"/>
    <property type="match status" value="1"/>
</dbReference>
<evidence type="ECO:0000259" key="4">
    <source>
        <dbReference type="PROSITE" id="PS51077"/>
    </source>
</evidence>
<dbReference type="PROSITE" id="PS51078">
    <property type="entry name" value="ICLR_ED"/>
    <property type="match status" value="1"/>
</dbReference>
<proteinExistence type="predicted"/>
<dbReference type="SUPFAM" id="SSF55781">
    <property type="entry name" value="GAF domain-like"/>
    <property type="match status" value="1"/>
</dbReference>
<keyword evidence="2" id="KW-0238">DNA-binding</keyword>
<accession>A0A4P8QPG9</accession>
<dbReference type="OrthoDB" id="9807558at2"/>
<keyword evidence="7" id="KW-1185">Reference proteome</keyword>
<sequence length="247" mass="27236">MSILNTTADILKLMSQLKRGITAGDLITHLQMPKSTASRVLKQLCETGFLQRDPATGSYQPGLLLIETAYLVHRVSSLTDDIEQALRALCQSTGHTGYLSVLDGDEVLVLRVIPGRHALRVITHPGTRSPAWETSTGRALLSRFSDEQLAEHCSTPQAATTLDFTAQRKRIHTIRQQRWSYAVNEAVPGTASVSCSVHNPQTKESIAFCLTFPSSMADQQEILLLAEQLYQAAMPIGKKYGDPYWLS</sequence>
<keyword evidence="3" id="KW-0804">Transcription</keyword>
<dbReference type="GO" id="GO:0003677">
    <property type="term" value="F:DNA binding"/>
    <property type="evidence" value="ECO:0007669"/>
    <property type="project" value="UniProtKB-KW"/>
</dbReference>
<dbReference type="InterPro" id="IPR005471">
    <property type="entry name" value="Tscrpt_reg_IclR_N"/>
</dbReference>
<dbReference type="InterPro" id="IPR014757">
    <property type="entry name" value="Tscrpt_reg_IclR_C"/>
</dbReference>
<name>A0A4P8QPG9_9GAMM</name>
<dbReference type="InterPro" id="IPR036390">
    <property type="entry name" value="WH_DNA-bd_sf"/>
</dbReference>
<organism evidence="6 7">
    <name type="scientific">Brenneria rubrifaciens</name>
    <dbReference type="NCBI Taxonomy" id="55213"/>
    <lineage>
        <taxon>Bacteria</taxon>
        <taxon>Pseudomonadati</taxon>
        <taxon>Pseudomonadota</taxon>
        <taxon>Gammaproteobacteria</taxon>
        <taxon>Enterobacterales</taxon>
        <taxon>Pectobacteriaceae</taxon>
        <taxon>Brenneria</taxon>
    </lineage>
</organism>
<dbReference type="GO" id="GO:0003700">
    <property type="term" value="F:DNA-binding transcription factor activity"/>
    <property type="evidence" value="ECO:0007669"/>
    <property type="project" value="TreeGrafter"/>
</dbReference>
<dbReference type="Pfam" id="PF01614">
    <property type="entry name" value="IclR_C"/>
    <property type="match status" value="1"/>
</dbReference>
<dbReference type="RefSeq" id="WP_137713892.1">
    <property type="nucleotide sequence ID" value="NZ_CP034035.1"/>
</dbReference>
<dbReference type="Gene3D" id="1.10.10.10">
    <property type="entry name" value="Winged helix-like DNA-binding domain superfamily/Winged helix DNA-binding domain"/>
    <property type="match status" value="1"/>
</dbReference>
<evidence type="ECO:0000256" key="1">
    <source>
        <dbReference type="ARBA" id="ARBA00023015"/>
    </source>
</evidence>
<feature type="domain" description="HTH iclR-type" evidence="4">
    <location>
        <begin position="1"/>
        <end position="63"/>
    </location>
</feature>
<dbReference type="KEGG" id="brb:EH207_10125"/>
<reference evidence="6 7" key="1">
    <citation type="submission" date="2018-11" db="EMBL/GenBank/DDBJ databases">
        <title>Genome sequences of Brenneria nigrifluens and Brenneria rubrifaciens.</title>
        <authorList>
            <person name="Poret-Peterson A.T."/>
            <person name="McClean A.E."/>
            <person name="Kluepfel D.A."/>
        </authorList>
    </citation>
    <scope>NUCLEOTIDE SEQUENCE [LARGE SCALE GENOMIC DNA]</scope>
    <source>
        <strain evidence="6 7">6D370</strain>
    </source>
</reference>
<evidence type="ECO:0000313" key="7">
    <source>
        <dbReference type="Proteomes" id="UP000299580"/>
    </source>
</evidence>
<dbReference type="EMBL" id="CP034035">
    <property type="protein sequence ID" value="QCR08858.1"/>
    <property type="molecule type" value="Genomic_DNA"/>
</dbReference>
<dbReference type="AlphaFoldDB" id="A0A4P8QPG9"/>
<dbReference type="PROSITE" id="PS51077">
    <property type="entry name" value="HTH_ICLR"/>
    <property type="match status" value="1"/>
</dbReference>
<evidence type="ECO:0000259" key="5">
    <source>
        <dbReference type="PROSITE" id="PS51078"/>
    </source>
</evidence>
<gene>
    <name evidence="6" type="ORF">EH207_10125</name>
</gene>
<dbReference type="InterPro" id="IPR029016">
    <property type="entry name" value="GAF-like_dom_sf"/>
</dbReference>
<dbReference type="Gene3D" id="3.30.450.40">
    <property type="match status" value="1"/>
</dbReference>
<evidence type="ECO:0000256" key="3">
    <source>
        <dbReference type="ARBA" id="ARBA00023163"/>
    </source>
</evidence>